<feature type="transmembrane region" description="Helical" evidence="7">
    <location>
        <begin position="116"/>
        <end position="134"/>
    </location>
</feature>
<feature type="compositionally biased region" description="Basic residues" evidence="6">
    <location>
        <begin position="316"/>
        <end position="332"/>
    </location>
</feature>
<keyword evidence="3 7" id="KW-0812">Transmembrane</keyword>
<evidence type="ECO:0000256" key="3">
    <source>
        <dbReference type="ARBA" id="ARBA00022692"/>
    </source>
</evidence>
<keyword evidence="4 7" id="KW-1133">Transmembrane helix</keyword>
<feature type="region of interest" description="Disordered" evidence="6">
    <location>
        <begin position="290"/>
        <end position="332"/>
    </location>
</feature>
<proteinExistence type="inferred from homology"/>
<gene>
    <name evidence="8" type="ORF">Kpol_431p2</name>
</gene>
<dbReference type="eggNOG" id="ENOG502QQVQ">
    <property type="taxonomic scope" value="Eukaryota"/>
</dbReference>
<dbReference type="PhylomeDB" id="A7TRM3"/>
<evidence type="ECO:0000256" key="7">
    <source>
        <dbReference type="SAM" id="Phobius"/>
    </source>
</evidence>
<dbReference type="AlphaFoldDB" id="A7TRM3"/>
<evidence type="ECO:0000256" key="6">
    <source>
        <dbReference type="SAM" id="MobiDB-lite"/>
    </source>
</evidence>
<evidence type="ECO:0000256" key="5">
    <source>
        <dbReference type="ARBA" id="ARBA00023136"/>
    </source>
</evidence>
<evidence type="ECO:0000256" key="2">
    <source>
        <dbReference type="ARBA" id="ARBA00008130"/>
    </source>
</evidence>
<feature type="transmembrane region" description="Helical" evidence="7">
    <location>
        <begin position="34"/>
        <end position="55"/>
    </location>
</feature>
<dbReference type="Proteomes" id="UP000000267">
    <property type="component" value="Unassembled WGS sequence"/>
</dbReference>
<dbReference type="InterPro" id="IPR001425">
    <property type="entry name" value="Arc/bac/fun_rhodopsins"/>
</dbReference>
<dbReference type="SMART" id="SM01021">
    <property type="entry name" value="Bac_rhodopsin"/>
    <property type="match status" value="1"/>
</dbReference>
<organism evidence="9">
    <name type="scientific">Vanderwaltozyma polyspora (strain ATCC 22028 / DSM 70294 / BCRC 21397 / CBS 2163 / NBRC 10782 / NRRL Y-8283 / UCD 57-17)</name>
    <name type="common">Kluyveromyces polysporus</name>
    <dbReference type="NCBI Taxonomy" id="436907"/>
    <lineage>
        <taxon>Eukaryota</taxon>
        <taxon>Fungi</taxon>
        <taxon>Dikarya</taxon>
        <taxon>Ascomycota</taxon>
        <taxon>Saccharomycotina</taxon>
        <taxon>Saccharomycetes</taxon>
        <taxon>Saccharomycetales</taxon>
        <taxon>Saccharomycetaceae</taxon>
        <taxon>Vanderwaltozyma</taxon>
    </lineage>
</organism>
<keyword evidence="5 7" id="KW-0472">Membrane</keyword>
<comment type="subcellular location">
    <subcellularLocation>
        <location evidence="1">Membrane</location>
        <topology evidence="1">Multi-pass membrane protein</topology>
    </subcellularLocation>
</comment>
<dbReference type="HOGENOM" id="CLU_054785_1_0_1"/>
<feature type="compositionally biased region" description="Low complexity" evidence="6">
    <location>
        <begin position="297"/>
        <end position="310"/>
    </location>
</feature>
<dbReference type="CDD" id="cd15239">
    <property type="entry name" value="7tm_YRO2_fungal-like"/>
    <property type="match status" value="1"/>
</dbReference>
<dbReference type="KEGG" id="vpo:Kpol_431p2"/>
<accession>A7TRM3</accession>
<dbReference type="InParanoid" id="A7TRM3"/>
<dbReference type="EMBL" id="DS480483">
    <property type="protein sequence ID" value="EDO15075.1"/>
    <property type="molecule type" value="Genomic_DNA"/>
</dbReference>
<dbReference type="PANTHER" id="PTHR28286">
    <property type="match status" value="1"/>
</dbReference>
<evidence type="ECO:0000256" key="4">
    <source>
        <dbReference type="ARBA" id="ARBA00022989"/>
    </source>
</evidence>
<dbReference type="InterPro" id="IPR043476">
    <property type="entry name" value="Yro2-like_7TM"/>
</dbReference>
<dbReference type="GO" id="GO:0005783">
    <property type="term" value="C:endoplasmic reticulum"/>
    <property type="evidence" value="ECO:0007669"/>
    <property type="project" value="TreeGrafter"/>
</dbReference>
<dbReference type="OrthoDB" id="536545at2759"/>
<evidence type="ECO:0000256" key="1">
    <source>
        <dbReference type="ARBA" id="ARBA00004141"/>
    </source>
</evidence>
<evidence type="ECO:0000313" key="8">
    <source>
        <dbReference type="EMBL" id="EDO15075.1"/>
    </source>
</evidence>
<name>A7TRM3_VANPO</name>
<feature type="transmembrane region" description="Helical" evidence="7">
    <location>
        <begin position="199"/>
        <end position="217"/>
    </location>
</feature>
<dbReference type="RefSeq" id="XP_001642933.1">
    <property type="nucleotide sequence ID" value="XM_001642883.1"/>
</dbReference>
<sequence>MPATDYLIKAGNQAIRVNPPNGVDFHITNRGSDWLFSAFCLFAFFCIILVVFMFRKPANERLFYYTGIAPSLVMAIAYFTMASNLGWAPVRAEFNHVRTSTQEEHPGYRQIFYARYVGWFLAFPWPIIQACLLGNTPVWQICFNIAMTEVFTIGFLVASVVHSTYKWGYFVFGIAGALVASISVLTTTRNLVKPIGRDVWLIFNCYYGAFMFLWFIYPVAFGISDGGNVLQPDSSSVFHGILDVLALGVMPALFVPIAYNIGLDRLGLRGYDEGIGGMFHEKSVSGISSMRNSGETAVSSPKSPASPVSSGTPVEKKKKKSKKSKKAKKTSE</sequence>
<feature type="transmembrane region" description="Helical" evidence="7">
    <location>
        <begin position="141"/>
        <end position="161"/>
    </location>
</feature>
<evidence type="ECO:0000313" key="9">
    <source>
        <dbReference type="Proteomes" id="UP000000267"/>
    </source>
</evidence>
<dbReference type="Gene3D" id="1.20.1070.10">
    <property type="entry name" value="Rhodopsin 7-helix transmembrane proteins"/>
    <property type="match status" value="1"/>
</dbReference>
<protein>
    <submittedName>
        <fullName evidence="8">Uncharacterized protein</fullName>
    </submittedName>
</protein>
<dbReference type="PANTHER" id="PTHR28286:SF1">
    <property type="entry name" value="30 KDA HEAT SHOCK PROTEIN-RELATED"/>
    <property type="match status" value="1"/>
</dbReference>
<reference evidence="8 9" key="1">
    <citation type="journal article" date="2007" name="Proc. Natl. Acad. Sci. U.S.A.">
        <title>Independent sorting-out of thousands of duplicated gene pairs in two yeast species descended from a whole-genome duplication.</title>
        <authorList>
            <person name="Scannell D.R."/>
            <person name="Frank A.C."/>
            <person name="Conant G.C."/>
            <person name="Byrne K.P."/>
            <person name="Woolfit M."/>
            <person name="Wolfe K.H."/>
        </authorList>
    </citation>
    <scope>NUCLEOTIDE SEQUENCE [LARGE SCALE GENOMIC DNA]</scope>
    <source>
        <strain evidence="9">ATCC 22028 / DSM 70294 / BCRC 21397 / CBS 2163 / NBRC 10782 / NRRL Y-8283 / UCD 57-17</strain>
    </source>
</reference>
<keyword evidence="9" id="KW-1185">Reference proteome</keyword>
<dbReference type="SUPFAM" id="SSF81321">
    <property type="entry name" value="Family A G protein-coupled receptor-like"/>
    <property type="match status" value="1"/>
</dbReference>
<dbReference type="GeneID" id="5543122"/>
<comment type="similarity">
    <text evidence="2">Belongs to the archaeal/bacterial/fungal opsin family.</text>
</comment>
<feature type="transmembrane region" description="Helical" evidence="7">
    <location>
        <begin position="237"/>
        <end position="259"/>
    </location>
</feature>
<feature type="transmembrane region" description="Helical" evidence="7">
    <location>
        <begin position="62"/>
        <end position="81"/>
    </location>
</feature>
<dbReference type="OMA" id="VVHSTYK"/>
<dbReference type="GO" id="GO:0005886">
    <property type="term" value="C:plasma membrane"/>
    <property type="evidence" value="ECO:0007669"/>
    <property type="project" value="TreeGrafter"/>
</dbReference>
<dbReference type="FunFam" id="1.20.1070.10:FF:000160">
    <property type="entry name" value="Related to Opsin-1"/>
    <property type="match status" value="1"/>
</dbReference>
<feature type="transmembrane region" description="Helical" evidence="7">
    <location>
        <begin position="167"/>
        <end position="187"/>
    </location>
</feature>